<dbReference type="InterPro" id="IPR000847">
    <property type="entry name" value="LysR_HTH_N"/>
</dbReference>
<evidence type="ECO:0000259" key="5">
    <source>
        <dbReference type="PROSITE" id="PS50931"/>
    </source>
</evidence>
<dbReference type="SUPFAM" id="SSF53850">
    <property type="entry name" value="Periplasmic binding protein-like II"/>
    <property type="match status" value="1"/>
</dbReference>
<sequence>MIDRYLLRYFLAVIDHGNFSRAAGACSVSQPTLSVGIAKLERELGQMLFRRTNRRIELTEAGARFAASARRIEAEFLLAERAVQETPARETFRLGVLATIPTPLIEDFLIELRRDGSAMRLEIVEAGERDLNERLGRGRIDAAVTLLRGDRDRQSGIALFSEGYSLAMAADHPLAHLPVIEPRQLADNVMIVRRHCELLSETSRYFTSHGVRPFFAARTTSEDRALALVRRGLGVTVMPDGFRHPGVVRPALADFAFTRTIGVMPATHADPEAIERSAIVQALRRTLTVPARDA</sequence>
<evidence type="ECO:0000256" key="4">
    <source>
        <dbReference type="ARBA" id="ARBA00023163"/>
    </source>
</evidence>
<evidence type="ECO:0000256" key="2">
    <source>
        <dbReference type="ARBA" id="ARBA00023015"/>
    </source>
</evidence>
<dbReference type="SUPFAM" id="SSF46785">
    <property type="entry name" value="Winged helix' DNA-binding domain"/>
    <property type="match status" value="1"/>
</dbReference>
<dbReference type="PRINTS" id="PR00039">
    <property type="entry name" value="HTHLYSR"/>
</dbReference>
<evidence type="ECO:0000256" key="3">
    <source>
        <dbReference type="ARBA" id="ARBA00023125"/>
    </source>
</evidence>
<proteinExistence type="inferred from homology"/>
<protein>
    <submittedName>
        <fullName evidence="6">Hydrogen peroxide-inducible genes activator</fullName>
    </submittedName>
</protein>
<accession>A0A160TNI4</accession>
<dbReference type="Pfam" id="PF03466">
    <property type="entry name" value="LysR_substrate"/>
    <property type="match status" value="1"/>
</dbReference>
<keyword evidence="2" id="KW-0805">Transcription regulation</keyword>
<dbReference type="PANTHER" id="PTHR30346">
    <property type="entry name" value="TRANSCRIPTIONAL DUAL REGULATOR HCAR-RELATED"/>
    <property type="match status" value="1"/>
</dbReference>
<comment type="similarity">
    <text evidence="1">Belongs to the LysR transcriptional regulatory family.</text>
</comment>
<dbReference type="PANTHER" id="PTHR30346:SF28">
    <property type="entry name" value="HTH-TYPE TRANSCRIPTIONAL REGULATOR CYNR"/>
    <property type="match status" value="1"/>
</dbReference>
<name>A0A160TNI4_9ZZZZ</name>
<keyword evidence="3" id="KW-0238">DNA-binding</keyword>
<dbReference type="Pfam" id="PF00126">
    <property type="entry name" value="HTH_1"/>
    <property type="match status" value="1"/>
</dbReference>
<dbReference type="InterPro" id="IPR005119">
    <property type="entry name" value="LysR_subst-bd"/>
</dbReference>
<dbReference type="GO" id="GO:0032993">
    <property type="term" value="C:protein-DNA complex"/>
    <property type="evidence" value="ECO:0007669"/>
    <property type="project" value="TreeGrafter"/>
</dbReference>
<dbReference type="InterPro" id="IPR036390">
    <property type="entry name" value="WH_DNA-bd_sf"/>
</dbReference>
<evidence type="ECO:0000256" key="1">
    <source>
        <dbReference type="ARBA" id="ARBA00009437"/>
    </source>
</evidence>
<dbReference type="CDD" id="cd05466">
    <property type="entry name" value="PBP2_LTTR_substrate"/>
    <property type="match status" value="1"/>
</dbReference>
<dbReference type="EMBL" id="CZQE01000261">
    <property type="protein sequence ID" value="CUS45454.1"/>
    <property type="molecule type" value="Genomic_DNA"/>
</dbReference>
<dbReference type="Gene3D" id="3.40.190.10">
    <property type="entry name" value="Periplasmic binding protein-like II"/>
    <property type="match status" value="2"/>
</dbReference>
<organism evidence="6">
    <name type="scientific">hydrothermal vent metagenome</name>
    <dbReference type="NCBI Taxonomy" id="652676"/>
    <lineage>
        <taxon>unclassified sequences</taxon>
        <taxon>metagenomes</taxon>
        <taxon>ecological metagenomes</taxon>
    </lineage>
</organism>
<evidence type="ECO:0000313" key="6">
    <source>
        <dbReference type="EMBL" id="CUS45454.1"/>
    </source>
</evidence>
<keyword evidence="4" id="KW-0804">Transcription</keyword>
<gene>
    <name evidence="6" type="ORF">MGWOODY_Smn2811</name>
</gene>
<reference evidence="6" key="1">
    <citation type="submission" date="2015-10" db="EMBL/GenBank/DDBJ databases">
        <authorList>
            <person name="Gilbert D.G."/>
        </authorList>
    </citation>
    <scope>NUCLEOTIDE SEQUENCE</scope>
</reference>
<dbReference type="FunFam" id="1.10.10.10:FF:000001">
    <property type="entry name" value="LysR family transcriptional regulator"/>
    <property type="match status" value="1"/>
</dbReference>
<dbReference type="PROSITE" id="PS50931">
    <property type="entry name" value="HTH_LYSR"/>
    <property type="match status" value="1"/>
</dbReference>
<dbReference type="InterPro" id="IPR036388">
    <property type="entry name" value="WH-like_DNA-bd_sf"/>
</dbReference>
<dbReference type="GO" id="GO:0003677">
    <property type="term" value="F:DNA binding"/>
    <property type="evidence" value="ECO:0007669"/>
    <property type="project" value="UniProtKB-KW"/>
</dbReference>
<feature type="domain" description="HTH lysR-type" evidence="5">
    <location>
        <begin position="2"/>
        <end position="59"/>
    </location>
</feature>
<dbReference type="GO" id="GO:0003700">
    <property type="term" value="F:DNA-binding transcription factor activity"/>
    <property type="evidence" value="ECO:0007669"/>
    <property type="project" value="InterPro"/>
</dbReference>
<dbReference type="Gene3D" id="1.10.10.10">
    <property type="entry name" value="Winged helix-like DNA-binding domain superfamily/Winged helix DNA-binding domain"/>
    <property type="match status" value="1"/>
</dbReference>
<dbReference type="AlphaFoldDB" id="A0A160TNI4"/>